<evidence type="ECO:0000259" key="1">
    <source>
        <dbReference type="Pfam" id="PF13403"/>
    </source>
</evidence>
<name>A0A4R2KJ85_9RHOB</name>
<reference evidence="2 3" key="1">
    <citation type="submission" date="2019-03" db="EMBL/GenBank/DDBJ databases">
        <title>Genomic Encyclopedia of Type Strains, Phase IV (KMG-IV): sequencing the most valuable type-strain genomes for metagenomic binning, comparative biology and taxonomic classification.</title>
        <authorList>
            <person name="Goeker M."/>
        </authorList>
    </citation>
    <scope>NUCLEOTIDE SEQUENCE [LARGE SCALE GENOMIC DNA]</scope>
    <source>
        <strain evidence="2 3">DSM 4868</strain>
    </source>
</reference>
<gene>
    <name evidence="2" type="ORF">EV655_11110</name>
</gene>
<dbReference type="OrthoDB" id="6305173at2"/>
<dbReference type="AlphaFoldDB" id="A0A4R2KJ85"/>
<dbReference type="SUPFAM" id="SSF51294">
    <property type="entry name" value="Hedgehog/intein (Hint) domain"/>
    <property type="match status" value="1"/>
</dbReference>
<keyword evidence="3" id="KW-1185">Reference proteome</keyword>
<protein>
    <submittedName>
        <fullName evidence="2">Hint domain-containing protein</fullName>
    </submittedName>
</protein>
<dbReference type="RefSeq" id="WP_132545697.1">
    <property type="nucleotide sequence ID" value="NZ_SLWW01000011.1"/>
</dbReference>
<dbReference type="InterPro" id="IPR028992">
    <property type="entry name" value="Hedgehog/Intein_dom"/>
</dbReference>
<dbReference type="EMBL" id="SLWW01000011">
    <property type="protein sequence ID" value="TCO70068.1"/>
    <property type="molecule type" value="Genomic_DNA"/>
</dbReference>
<dbReference type="InterPro" id="IPR036844">
    <property type="entry name" value="Hint_dom_sf"/>
</dbReference>
<dbReference type="Proteomes" id="UP000295142">
    <property type="component" value="Unassembled WGS sequence"/>
</dbReference>
<accession>A0A4R2KJ85</accession>
<dbReference type="Pfam" id="PF13403">
    <property type="entry name" value="Hint_2"/>
    <property type="match status" value="1"/>
</dbReference>
<evidence type="ECO:0000313" key="2">
    <source>
        <dbReference type="EMBL" id="TCO70068.1"/>
    </source>
</evidence>
<organism evidence="2 3">
    <name type="scientific">Rhodovulum euryhalinum</name>
    <dbReference type="NCBI Taxonomy" id="35805"/>
    <lineage>
        <taxon>Bacteria</taxon>
        <taxon>Pseudomonadati</taxon>
        <taxon>Pseudomonadota</taxon>
        <taxon>Alphaproteobacteria</taxon>
        <taxon>Rhodobacterales</taxon>
        <taxon>Paracoccaceae</taxon>
        <taxon>Rhodovulum</taxon>
    </lineage>
</organism>
<feature type="domain" description="Hedgehog/Intein (Hint)" evidence="1">
    <location>
        <begin position="148"/>
        <end position="277"/>
    </location>
</feature>
<sequence length="345" mass="36456">MATLYLWQRADITSFGPDVFSDTQDANGGAVGNSSFTIAPGASAVPVEVTDNEAFFNNSDTSSQVLTGATVFNGTSFAANTAIKPEYAYVVRPAGSTDPGERITVYGVKIGNHIEGVASDGPLVPGVSYEVILISGNSPAAAYSGLYVCFAEGTRILTETGGQTVENLRPGCRLATADHGLQPLRWIVGRRVIAQGPAAPVVFAPDEQGGKRLMVSQQHRMVETCKGQEILVAAKALVGRPGVTIQSGGTVAYYHLLMDRHEILFAEGRRAESFNPGAEAWKNLAPATRADLQTLCPRLASGPFDMARPVLGPNAWRRQMGLGPLCPGVQDMRTSAYESVAVCGP</sequence>
<evidence type="ECO:0000313" key="3">
    <source>
        <dbReference type="Proteomes" id="UP000295142"/>
    </source>
</evidence>
<proteinExistence type="predicted"/>
<comment type="caution">
    <text evidence="2">The sequence shown here is derived from an EMBL/GenBank/DDBJ whole genome shotgun (WGS) entry which is preliminary data.</text>
</comment>